<dbReference type="EMBL" id="SXDP01000005">
    <property type="protein sequence ID" value="NEZ47167.1"/>
    <property type="molecule type" value="Genomic_DNA"/>
</dbReference>
<organism evidence="11 12">
    <name type="scientific">Clostridium niameyense</name>
    <dbReference type="NCBI Taxonomy" id="1622073"/>
    <lineage>
        <taxon>Bacteria</taxon>
        <taxon>Bacillati</taxon>
        <taxon>Bacillota</taxon>
        <taxon>Clostridia</taxon>
        <taxon>Eubacteriales</taxon>
        <taxon>Clostridiaceae</taxon>
        <taxon>Clostridium</taxon>
    </lineage>
</organism>
<name>A0A6M0RBJ8_9CLOT</name>
<feature type="domain" description="Cation/H+ exchanger transmembrane" evidence="10">
    <location>
        <begin position="24"/>
        <end position="401"/>
    </location>
</feature>
<dbReference type="AlphaFoldDB" id="A0A6M0RBJ8"/>
<keyword evidence="7" id="KW-0406">Ion transport</keyword>
<evidence type="ECO:0000256" key="8">
    <source>
        <dbReference type="ARBA" id="ARBA00023136"/>
    </source>
</evidence>
<feature type="transmembrane region" description="Helical" evidence="9">
    <location>
        <begin position="123"/>
        <end position="142"/>
    </location>
</feature>
<dbReference type="GO" id="GO:0015297">
    <property type="term" value="F:antiporter activity"/>
    <property type="evidence" value="ECO:0007669"/>
    <property type="project" value="UniProtKB-KW"/>
</dbReference>
<keyword evidence="8 9" id="KW-0472">Membrane</keyword>
<dbReference type="Pfam" id="PF00999">
    <property type="entry name" value="Na_H_Exchanger"/>
    <property type="match status" value="1"/>
</dbReference>
<dbReference type="PANTHER" id="PTHR32507">
    <property type="entry name" value="NA(+)/H(+) ANTIPORTER 1"/>
    <property type="match status" value="1"/>
</dbReference>
<feature type="transmembrane region" description="Helical" evidence="9">
    <location>
        <begin position="232"/>
        <end position="261"/>
    </location>
</feature>
<feature type="transmembrane region" description="Helical" evidence="9">
    <location>
        <begin position="282"/>
        <end position="302"/>
    </location>
</feature>
<gene>
    <name evidence="11" type="ORF">FDF74_08085</name>
</gene>
<proteinExistence type="predicted"/>
<dbReference type="GO" id="GO:0005886">
    <property type="term" value="C:plasma membrane"/>
    <property type="evidence" value="ECO:0007669"/>
    <property type="project" value="UniProtKB-SubCell"/>
</dbReference>
<feature type="transmembrane region" description="Helical" evidence="9">
    <location>
        <begin position="194"/>
        <end position="212"/>
    </location>
</feature>
<evidence type="ECO:0000259" key="10">
    <source>
        <dbReference type="Pfam" id="PF00999"/>
    </source>
</evidence>
<evidence type="ECO:0000256" key="6">
    <source>
        <dbReference type="ARBA" id="ARBA00022989"/>
    </source>
</evidence>
<evidence type="ECO:0000256" key="9">
    <source>
        <dbReference type="SAM" id="Phobius"/>
    </source>
</evidence>
<sequence>MQTTTIITAEKILELIAIVILSGVVFGKLSRKLHLPDVVLFILAGVLLGPQVLNIINMNSHPVGNQLILTFGAAYILYDGGREIDLKVFNNVKVSVLLLSTIGVFISTGITGYFAYRIFHIDLIYGILLGAVVSSTDPSVLIPLFKNMNVSNKLKQTIISESAFNDAAAAIVTFAVLGILTGEKFSLGTSAFNLVKSAFGGIAVGVILGYVATNLISDKKVGILKEYSSEMAIVAVIGAYLIAEHLGFSGFMAVFMIGMVCGNKNIIKCRIPDEYQVTHLRFKEVLTIILRMMIFVLLGSHIDFDILTKYFTKDILLVVLLIFIARPISVLISVILDRRAKWNIKEVIYLMWVRETGVIPAALVGMLMAMKVKNADIIASVTFMTIIITLTFQASTAPFLAKILKLDESKITEKTIQAKM</sequence>
<protein>
    <submittedName>
        <fullName evidence="11">Sodium:proton antiporter</fullName>
    </submittedName>
</protein>
<dbReference type="Gene3D" id="1.20.1530.20">
    <property type="match status" value="1"/>
</dbReference>
<reference evidence="11 12" key="1">
    <citation type="submission" date="2019-04" db="EMBL/GenBank/DDBJ databases">
        <title>Genome sequencing of Clostridium botulinum Groups I-IV and Clostridium butyricum.</title>
        <authorList>
            <person name="Brunt J."/>
            <person name="Van Vliet A.H.M."/>
            <person name="Stringer S.C."/>
            <person name="Carter A.T."/>
            <person name="Peck M.W."/>
        </authorList>
    </citation>
    <scope>NUCLEOTIDE SEQUENCE [LARGE SCALE GENOMIC DNA]</scope>
    <source>
        <strain evidence="11 12">IFR 18/094</strain>
    </source>
</reference>
<keyword evidence="2" id="KW-0813">Transport</keyword>
<keyword evidence="6 9" id="KW-1133">Transmembrane helix</keyword>
<evidence type="ECO:0000313" key="12">
    <source>
        <dbReference type="Proteomes" id="UP000473885"/>
    </source>
</evidence>
<feature type="transmembrane region" description="Helical" evidence="9">
    <location>
        <begin position="6"/>
        <end position="26"/>
    </location>
</feature>
<feature type="transmembrane region" description="Helical" evidence="9">
    <location>
        <begin position="38"/>
        <end position="56"/>
    </location>
</feature>
<dbReference type="GO" id="GO:1902600">
    <property type="term" value="P:proton transmembrane transport"/>
    <property type="evidence" value="ECO:0007669"/>
    <property type="project" value="InterPro"/>
</dbReference>
<feature type="transmembrane region" description="Helical" evidence="9">
    <location>
        <begin position="348"/>
        <end position="371"/>
    </location>
</feature>
<dbReference type="RefSeq" id="WP_163249255.1">
    <property type="nucleotide sequence ID" value="NZ_SXDP01000005.1"/>
</dbReference>
<evidence type="ECO:0000256" key="7">
    <source>
        <dbReference type="ARBA" id="ARBA00023065"/>
    </source>
</evidence>
<comment type="subcellular location">
    <subcellularLocation>
        <location evidence="1">Cell membrane</location>
        <topology evidence="1">Multi-pass membrane protein</topology>
    </subcellularLocation>
</comment>
<keyword evidence="3" id="KW-0050">Antiport</keyword>
<dbReference type="PANTHER" id="PTHR32507:SF0">
    <property type="entry name" value="NA(+)_H(+) ANTIPORTER 2-RELATED"/>
    <property type="match status" value="1"/>
</dbReference>
<feature type="transmembrane region" description="Helical" evidence="9">
    <location>
        <begin position="96"/>
        <end position="116"/>
    </location>
</feature>
<evidence type="ECO:0000256" key="5">
    <source>
        <dbReference type="ARBA" id="ARBA00022692"/>
    </source>
</evidence>
<evidence type="ECO:0000256" key="2">
    <source>
        <dbReference type="ARBA" id="ARBA00022448"/>
    </source>
</evidence>
<evidence type="ECO:0000256" key="3">
    <source>
        <dbReference type="ARBA" id="ARBA00022449"/>
    </source>
</evidence>
<keyword evidence="4" id="KW-1003">Cell membrane</keyword>
<dbReference type="InterPro" id="IPR038770">
    <property type="entry name" value="Na+/solute_symporter_sf"/>
</dbReference>
<keyword evidence="5 9" id="KW-0812">Transmembrane</keyword>
<keyword evidence="12" id="KW-1185">Reference proteome</keyword>
<dbReference type="InterPro" id="IPR006153">
    <property type="entry name" value="Cation/H_exchanger_TM"/>
</dbReference>
<evidence type="ECO:0000256" key="4">
    <source>
        <dbReference type="ARBA" id="ARBA00022475"/>
    </source>
</evidence>
<feature type="transmembrane region" description="Helical" evidence="9">
    <location>
        <begin position="314"/>
        <end position="336"/>
    </location>
</feature>
<dbReference type="Proteomes" id="UP000473885">
    <property type="component" value="Unassembled WGS sequence"/>
</dbReference>
<feature type="transmembrane region" description="Helical" evidence="9">
    <location>
        <begin position="162"/>
        <end position="182"/>
    </location>
</feature>
<accession>A0A6M0RBJ8</accession>
<comment type="caution">
    <text evidence="11">The sequence shown here is derived from an EMBL/GenBank/DDBJ whole genome shotgun (WGS) entry which is preliminary data.</text>
</comment>
<evidence type="ECO:0000256" key="1">
    <source>
        <dbReference type="ARBA" id="ARBA00004651"/>
    </source>
</evidence>
<feature type="transmembrane region" description="Helical" evidence="9">
    <location>
        <begin position="377"/>
        <end position="401"/>
    </location>
</feature>
<evidence type="ECO:0000313" key="11">
    <source>
        <dbReference type="EMBL" id="NEZ47167.1"/>
    </source>
</evidence>